<dbReference type="Proteomes" id="UP000543174">
    <property type="component" value="Unassembled WGS sequence"/>
</dbReference>
<protein>
    <submittedName>
        <fullName evidence="3">Uncharacterized protein YciI</fullName>
    </submittedName>
</protein>
<sequence>MFFVLVNYVKPIEVVEEFLESHVTFLDKYYEQKKFIISGRRNPRTGGAILVNSTSKDEVEKIVSEDPFFINKVASYEIIEFIPTKFDEHFSPFMQVHN</sequence>
<dbReference type="PANTHER" id="PTHR37828">
    <property type="entry name" value="GSR2449 PROTEIN"/>
    <property type="match status" value="1"/>
</dbReference>
<comment type="caution">
    <text evidence="3">The sequence shown here is derived from an EMBL/GenBank/DDBJ whole genome shotgun (WGS) entry which is preliminary data.</text>
</comment>
<dbReference type="Gene3D" id="3.30.70.1060">
    <property type="entry name" value="Dimeric alpha+beta barrel"/>
    <property type="match status" value="1"/>
</dbReference>
<evidence type="ECO:0000313" key="3">
    <source>
        <dbReference type="EMBL" id="MBA9042724.1"/>
    </source>
</evidence>
<dbReference type="SUPFAM" id="SSF54909">
    <property type="entry name" value="Dimeric alpha+beta barrel"/>
    <property type="match status" value="1"/>
</dbReference>
<name>A0A7W3RHY7_PRIAR</name>
<dbReference type="RefSeq" id="WP_074898203.1">
    <property type="nucleotide sequence ID" value="NZ_JACJHT010000016.1"/>
</dbReference>
<dbReference type="InterPro" id="IPR011008">
    <property type="entry name" value="Dimeric_a/b-barrel"/>
</dbReference>
<keyword evidence="4" id="KW-1185">Reference proteome</keyword>
<organism evidence="3 4">
    <name type="scientific">Priestia aryabhattai</name>
    <name type="common">Bacillus aryabhattai</name>
    <dbReference type="NCBI Taxonomy" id="412384"/>
    <lineage>
        <taxon>Bacteria</taxon>
        <taxon>Bacillati</taxon>
        <taxon>Bacillota</taxon>
        <taxon>Bacilli</taxon>
        <taxon>Bacillales</taxon>
        <taxon>Bacillaceae</taxon>
        <taxon>Priestia</taxon>
    </lineage>
</organism>
<evidence type="ECO:0000256" key="1">
    <source>
        <dbReference type="ARBA" id="ARBA00007689"/>
    </source>
</evidence>
<gene>
    <name evidence="3" type="ORF">HNP21_005862</name>
</gene>
<accession>A0A7W3RHY7</accession>
<comment type="similarity">
    <text evidence="1">Belongs to the YciI family.</text>
</comment>
<dbReference type="Pfam" id="PF03795">
    <property type="entry name" value="YCII"/>
    <property type="match status" value="1"/>
</dbReference>
<dbReference type="InterPro" id="IPR005545">
    <property type="entry name" value="YCII"/>
</dbReference>
<proteinExistence type="inferred from homology"/>
<dbReference type="EMBL" id="JACJHT010000016">
    <property type="protein sequence ID" value="MBA9042724.1"/>
    <property type="molecule type" value="Genomic_DNA"/>
</dbReference>
<evidence type="ECO:0000259" key="2">
    <source>
        <dbReference type="Pfam" id="PF03795"/>
    </source>
</evidence>
<dbReference type="PANTHER" id="PTHR37828:SF1">
    <property type="entry name" value="YCII-RELATED DOMAIN-CONTAINING PROTEIN"/>
    <property type="match status" value="1"/>
</dbReference>
<evidence type="ECO:0000313" key="4">
    <source>
        <dbReference type="Proteomes" id="UP000543174"/>
    </source>
</evidence>
<reference evidence="3" key="1">
    <citation type="submission" date="2020-08" db="EMBL/GenBank/DDBJ databases">
        <title>Functional genomics of gut bacteria from endangered species of beetles.</title>
        <authorList>
            <person name="Carlos-Shanley C."/>
        </authorList>
    </citation>
    <scope>NUCLEOTIDE SEQUENCE [LARGE SCALE GENOMIC DNA]</scope>
    <source>
        <strain evidence="3">S00060</strain>
    </source>
</reference>
<dbReference type="AlphaFoldDB" id="A0A7W3RHY7"/>
<feature type="domain" description="YCII-related" evidence="2">
    <location>
        <begin position="1"/>
        <end position="81"/>
    </location>
</feature>